<dbReference type="GO" id="GO:0019354">
    <property type="term" value="P:siroheme biosynthetic process"/>
    <property type="evidence" value="ECO:0007669"/>
    <property type="project" value="UniProtKB-UniPathway"/>
</dbReference>
<reference evidence="10" key="1">
    <citation type="submission" date="2016-07" db="EMBL/GenBank/DDBJ databases">
        <authorList>
            <person name="Florea S."/>
            <person name="Webb J.S."/>
            <person name="Jaromczyk J."/>
            <person name="Schardl C.L."/>
        </authorList>
    </citation>
    <scope>NUCLEOTIDE SEQUENCE [LARGE SCALE GENOMIC DNA]</scope>
    <source>
        <strain evidence="10">IPBSL-7</strain>
    </source>
</reference>
<dbReference type="EMBL" id="MBQD01000021">
    <property type="protein sequence ID" value="OCL33850.1"/>
    <property type="molecule type" value="Genomic_DNA"/>
</dbReference>
<dbReference type="GO" id="GO:0016829">
    <property type="term" value="F:lyase activity"/>
    <property type="evidence" value="ECO:0007669"/>
    <property type="project" value="UniProtKB-KW"/>
</dbReference>
<evidence type="ECO:0000256" key="7">
    <source>
        <dbReference type="ARBA" id="ARBA00023244"/>
    </source>
</evidence>
<name>A0A1C0AM62_9ACTN</name>
<evidence type="ECO:0000256" key="3">
    <source>
        <dbReference type="ARBA" id="ARBA00022723"/>
    </source>
</evidence>
<dbReference type="GO" id="GO:0046872">
    <property type="term" value="F:metal ion binding"/>
    <property type="evidence" value="ECO:0007669"/>
    <property type="project" value="UniProtKB-KW"/>
</dbReference>
<dbReference type="NCBIfam" id="TIGR01470">
    <property type="entry name" value="cysG_Nterm"/>
    <property type="match status" value="1"/>
</dbReference>
<keyword evidence="5" id="KW-0520">NAD</keyword>
<dbReference type="InterPro" id="IPR050963">
    <property type="entry name" value="Sirohydro_Cobaltochel/CbiX"/>
</dbReference>
<dbReference type="PANTHER" id="PTHR33542">
    <property type="entry name" value="SIROHYDROCHLORIN FERROCHELATASE, CHLOROPLASTIC"/>
    <property type="match status" value="1"/>
</dbReference>
<dbReference type="InterPro" id="IPR002762">
    <property type="entry name" value="CbiX-like"/>
</dbReference>
<keyword evidence="4" id="KW-0560">Oxidoreductase</keyword>
<comment type="catalytic activity">
    <reaction evidence="8">
        <text>precorrin-2 + NAD(+) = sirohydrochlorin + NADH + 2 H(+)</text>
        <dbReference type="Rhea" id="RHEA:15613"/>
        <dbReference type="ChEBI" id="CHEBI:15378"/>
        <dbReference type="ChEBI" id="CHEBI:57540"/>
        <dbReference type="ChEBI" id="CHEBI:57945"/>
        <dbReference type="ChEBI" id="CHEBI:58351"/>
        <dbReference type="ChEBI" id="CHEBI:58827"/>
        <dbReference type="EC" id="1.3.1.76"/>
    </reaction>
</comment>
<dbReference type="PANTHER" id="PTHR33542:SF3">
    <property type="entry name" value="SIROHYDROCHLORIN FERROCHELATASE, CHLOROPLASTIC"/>
    <property type="match status" value="1"/>
</dbReference>
<accession>A0A1C0AM62</accession>
<evidence type="ECO:0000256" key="2">
    <source>
        <dbReference type="ARBA" id="ARBA00012400"/>
    </source>
</evidence>
<keyword evidence="10" id="KW-1185">Reference proteome</keyword>
<evidence type="ECO:0000256" key="5">
    <source>
        <dbReference type="ARBA" id="ARBA00023027"/>
    </source>
</evidence>
<evidence type="ECO:0000256" key="4">
    <source>
        <dbReference type="ARBA" id="ARBA00023002"/>
    </source>
</evidence>
<dbReference type="SUPFAM" id="SSF53800">
    <property type="entry name" value="Chelatase"/>
    <property type="match status" value="1"/>
</dbReference>
<keyword evidence="3" id="KW-0479">Metal-binding</keyword>
<dbReference type="RefSeq" id="WP_068751608.1">
    <property type="nucleotide sequence ID" value="NZ_LR214441.1"/>
</dbReference>
<dbReference type="Gene3D" id="3.40.50.720">
    <property type="entry name" value="NAD(P)-binding Rossmann-like Domain"/>
    <property type="match status" value="1"/>
</dbReference>
<sequence>MSVPLIIAAHGTRVGEGVAQCEELAGLVAERLPGVPVTVGYVELAQPTITDALVASLADGGRRAVVVPLMLGTGGHVRSDIPQFIAEATARVPGSRVEYARHLGPEPRLIEAVEARLTEAAGEWEPSETTVVFVGRGALVPEANADHLRVARLLFERGGWADVESAFIQVTRPSLPEALDRAYAHGARRIVVMGHWLFAGRLKGWTREQAAEWQGAHPDAEVRVADVIGACAALADVVAERYRETLPVSEGGSPAYLAGLMLGGRDVLVVGGGKVASRRASRLVESGARVRVVAPSVTRAVEALADAGRLTWLAREFDDADLDGTWYVMAATDSPEVNARVAEGAELRHTFCVRADDARGGSAWTPATAEVRGVTVGVVGNREPRRTRDVRDAIVAALSEPDPTP</sequence>
<keyword evidence="7" id="KW-0627">Porphyrin biosynthesis</keyword>
<proteinExistence type="predicted"/>
<evidence type="ECO:0000256" key="8">
    <source>
        <dbReference type="ARBA" id="ARBA00047561"/>
    </source>
</evidence>
<dbReference type="GO" id="GO:0043115">
    <property type="term" value="F:precorrin-2 dehydrogenase activity"/>
    <property type="evidence" value="ECO:0007669"/>
    <property type="project" value="UniProtKB-EC"/>
</dbReference>
<dbReference type="Pfam" id="PF01903">
    <property type="entry name" value="CbiX"/>
    <property type="match status" value="2"/>
</dbReference>
<evidence type="ECO:0000313" key="9">
    <source>
        <dbReference type="EMBL" id="OCL33850.1"/>
    </source>
</evidence>
<dbReference type="UniPathway" id="UPA00262">
    <property type="reaction ID" value="UER00222"/>
</dbReference>
<evidence type="ECO:0000313" key="10">
    <source>
        <dbReference type="Proteomes" id="UP000093501"/>
    </source>
</evidence>
<evidence type="ECO:0000256" key="1">
    <source>
        <dbReference type="ARBA" id="ARBA00005010"/>
    </source>
</evidence>
<evidence type="ECO:0000256" key="6">
    <source>
        <dbReference type="ARBA" id="ARBA00023239"/>
    </source>
</evidence>
<dbReference type="EC" id="1.3.1.76" evidence="2"/>
<dbReference type="Gene3D" id="3.40.50.1400">
    <property type="match status" value="2"/>
</dbReference>
<comment type="caution">
    <text evidence="9">The sequence shown here is derived from an EMBL/GenBank/DDBJ whole genome shotgun (WGS) entry which is preliminary data.</text>
</comment>
<dbReference type="CDD" id="cd03414">
    <property type="entry name" value="CbiX_SirB_C"/>
    <property type="match status" value="1"/>
</dbReference>
<dbReference type="AlphaFoldDB" id="A0A1C0AM62"/>
<comment type="pathway">
    <text evidence="1">Porphyrin-containing compound metabolism; siroheme biosynthesis; sirohydrochlorin from precorrin-2: step 1/1.</text>
</comment>
<dbReference type="InterPro" id="IPR006367">
    <property type="entry name" value="Sirohaem_synthase_N"/>
</dbReference>
<organism evidence="9 10">
    <name type="scientific">Tessaracoccus lapidicaptus</name>
    <dbReference type="NCBI Taxonomy" id="1427523"/>
    <lineage>
        <taxon>Bacteria</taxon>
        <taxon>Bacillati</taxon>
        <taxon>Actinomycetota</taxon>
        <taxon>Actinomycetes</taxon>
        <taxon>Propionibacteriales</taxon>
        <taxon>Propionibacteriaceae</taxon>
        <taxon>Tessaracoccus</taxon>
    </lineage>
</organism>
<gene>
    <name evidence="9" type="ORF">BCR15_04240</name>
</gene>
<dbReference type="Pfam" id="PF13241">
    <property type="entry name" value="NAD_binding_7"/>
    <property type="match status" value="1"/>
</dbReference>
<dbReference type="InterPro" id="IPR036291">
    <property type="entry name" value="NAD(P)-bd_dom_sf"/>
</dbReference>
<dbReference type="CDD" id="cd03416">
    <property type="entry name" value="CbiX_SirB_N"/>
    <property type="match status" value="1"/>
</dbReference>
<protein>
    <recommendedName>
        <fullName evidence="2">precorrin-2 dehydrogenase</fullName>
        <ecNumber evidence="2">1.3.1.76</ecNumber>
    </recommendedName>
</protein>
<dbReference type="Proteomes" id="UP000093501">
    <property type="component" value="Unassembled WGS sequence"/>
</dbReference>
<keyword evidence="6" id="KW-0456">Lyase</keyword>
<dbReference type="SUPFAM" id="SSF51735">
    <property type="entry name" value="NAD(P)-binding Rossmann-fold domains"/>
    <property type="match status" value="1"/>
</dbReference>